<dbReference type="Gene3D" id="3.30.200.20">
    <property type="entry name" value="Phosphorylase Kinase, domain 1"/>
    <property type="match status" value="2"/>
</dbReference>
<feature type="region of interest" description="Disordered" evidence="10">
    <location>
        <begin position="464"/>
        <end position="486"/>
    </location>
</feature>
<dbReference type="Bgee" id="ENSPPAG00000027582">
    <property type="expression patterns" value="Expressed in testis and 1 other cell type or tissue"/>
</dbReference>
<keyword evidence="4 8" id="KW-0547">Nucleotide-binding</keyword>
<dbReference type="SMART" id="SM00220">
    <property type="entry name" value="S_TKc"/>
    <property type="match status" value="1"/>
</dbReference>
<evidence type="ECO:0000259" key="12">
    <source>
        <dbReference type="PROSITE" id="PS50132"/>
    </source>
</evidence>
<dbReference type="Gene3D" id="1.10.510.10">
    <property type="entry name" value="Transferase(Phosphotransferase) domain 1"/>
    <property type="match status" value="2"/>
</dbReference>
<evidence type="ECO:0000256" key="3">
    <source>
        <dbReference type="ARBA" id="ARBA00022679"/>
    </source>
</evidence>
<evidence type="ECO:0000256" key="7">
    <source>
        <dbReference type="PIRSR" id="PIRSR600239-51"/>
    </source>
</evidence>
<dbReference type="InterPro" id="IPR036305">
    <property type="entry name" value="RGS_sf"/>
</dbReference>
<reference evidence="14" key="2">
    <citation type="submission" date="2025-08" db="UniProtKB">
        <authorList>
            <consortium name="Ensembl"/>
        </authorList>
    </citation>
    <scope>IDENTIFICATION</scope>
</reference>
<dbReference type="GeneTree" id="ENSGT00940000158544"/>
<feature type="domain" description="Protein kinase" evidence="11">
    <location>
        <begin position="130"/>
        <end position="486"/>
    </location>
</feature>
<dbReference type="InterPro" id="IPR000961">
    <property type="entry name" value="AGC-kinase_C"/>
</dbReference>
<keyword evidence="5 9" id="KW-0418">Kinase</keyword>
<keyword evidence="3 9" id="KW-0808">Transferase</keyword>
<dbReference type="PRINTS" id="PR00717">
    <property type="entry name" value="GPCRKINASE"/>
</dbReference>
<dbReference type="GO" id="GO:0004703">
    <property type="term" value="F:G protein-coupled receptor kinase activity"/>
    <property type="evidence" value="ECO:0007669"/>
    <property type="project" value="InterPro"/>
</dbReference>
<feature type="domain" description="AGC-kinase C-terminal" evidence="13">
    <location>
        <begin position="355"/>
        <end position="420"/>
    </location>
</feature>
<evidence type="ECO:0000256" key="6">
    <source>
        <dbReference type="ARBA" id="ARBA00022840"/>
    </source>
</evidence>
<dbReference type="PROSITE" id="PS50011">
    <property type="entry name" value="PROTEIN_KINASE_DOM"/>
    <property type="match status" value="1"/>
</dbReference>
<name>A0A2R8ZUP1_PANPA</name>
<feature type="binding site" evidence="8">
    <location>
        <position position="168"/>
    </location>
    <ligand>
        <name>ATP</name>
        <dbReference type="ChEBI" id="CHEBI:30616"/>
    </ligand>
</feature>
<dbReference type="Pfam" id="PF00069">
    <property type="entry name" value="Pkinase"/>
    <property type="match status" value="1"/>
</dbReference>
<keyword evidence="15" id="KW-1185">Reference proteome</keyword>
<evidence type="ECO:0000256" key="5">
    <source>
        <dbReference type="ARBA" id="ARBA00022777"/>
    </source>
</evidence>
<dbReference type="GO" id="GO:0005524">
    <property type="term" value="F:ATP binding"/>
    <property type="evidence" value="ECO:0007669"/>
    <property type="project" value="UniProtKB-UniRule"/>
</dbReference>
<evidence type="ECO:0000256" key="8">
    <source>
        <dbReference type="PROSITE-ProRule" id="PRU10141"/>
    </source>
</evidence>
<dbReference type="GO" id="GO:0009966">
    <property type="term" value="P:regulation of signal transduction"/>
    <property type="evidence" value="ECO:0007669"/>
    <property type="project" value="TreeGrafter"/>
</dbReference>
<proteinExistence type="inferred from homology"/>
<evidence type="ECO:0000259" key="11">
    <source>
        <dbReference type="PROSITE" id="PS50011"/>
    </source>
</evidence>
<evidence type="ECO:0000256" key="1">
    <source>
        <dbReference type="ARBA" id="ARBA00009793"/>
    </source>
</evidence>
<reference evidence="14 15" key="1">
    <citation type="journal article" date="2012" name="Nature">
        <title>The bonobo genome compared with the chimpanzee and human genomes.</title>
        <authorList>
            <person name="Prufer K."/>
            <person name="Munch K."/>
            <person name="Hellmann I."/>
            <person name="Akagi K."/>
            <person name="Miller J.R."/>
            <person name="Walenz B."/>
            <person name="Koren S."/>
            <person name="Sutton G."/>
            <person name="Kodira C."/>
            <person name="Winer R."/>
            <person name="Knight J.R."/>
            <person name="Mullikin J.C."/>
            <person name="Meader S.J."/>
            <person name="Ponting C.P."/>
            <person name="Lunter G."/>
            <person name="Higashino S."/>
            <person name="Hobolth A."/>
            <person name="Dutheil J."/>
            <person name="Karakoc E."/>
            <person name="Alkan C."/>
            <person name="Sajjadian S."/>
            <person name="Catacchio C.R."/>
            <person name="Ventura M."/>
            <person name="Marques-Bonet T."/>
            <person name="Eichler E.E."/>
            <person name="Andre C."/>
            <person name="Atencia R."/>
            <person name="Mugisha L."/>
            <person name="Junhold J."/>
            <person name="Patterson N."/>
            <person name="Siebauer M."/>
            <person name="Good J.M."/>
            <person name="Fischer A."/>
            <person name="Ptak S.E."/>
            <person name="Lachmann M."/>
            <person name="Symer D.E."/>
            <person name="Mailund T."/>
            <person name="Schierup M.H."/>
            <person name="Andres A.M."/>
            <person name="Kelso J."/>
            <person name="Paabo S."/>
        </authorList>
    </citation>
    <scope>NUCLEOTIDE SEQUENCE [LARGE SCALE GENOMIC DNA]</scope>
</reference>
<dbReference type="Ensembl" id="ENSPPAT00000031322.1">
    <property type="protein sequence ID" value="ENSPPAP00000008684.1"/>
    <property type="gene ID" value="ENSPPAG00000027582.1"/>
</dbReference>
<keyword evidence="2 9" id="KW-0723">Serine/threonine-protein kinase</keyword>
<dbReference type="GO" id="GO:0007165">
    <property type="term" value="P:signal transduction"/>
    <property type="evidence" value="ECO:0007669"/>
    <property type="project" value="InterPro"/>
</dbReference>
<feature type="compositionally biased region" description="Polar residues" evidence="10">
    <location>
        <begin position="467"/>
        <end position="477"/>
    </location>
</feature>
<keyword evidence="6 8" id="KW-0067">ATP-binding</keyword>
<dbReference type="PANTHER" id="PTHR24355">
    <property type="entry name" value="G PROTEIN-COUPLED RECEPTOR KINASE/RIBOSOMAL PROTEIN S6 KINASE"/>
    <property type="match status" value="1"/>
</dbReference>
<dbReference type="InterPro" id="IPR017441">
    <property type="entry name" value="Protein_kinase_ATP_BS"/>
</dbReference>
<evidence type="ECO:0000313" key="15">
    <source>
        <dbReference type="Proteomes" id="UP000240080"/>
    </source>
</evidence>
<organism evidence="14 15">
    <name type="scientific">Pan paniscus</name>
    <name type="common">Pygmy chimpanzee</name>
    <name type="synonym">Bonobo</name>
    <dbReference type="NCBI Taxonomy" id="9597"/>
    <lineage>
        <taxon>Eukaryota</taxon>
        <taxon>Metazoa</taxon>
        <taxon>Chordata</taxon>
        <taxon>Craniata</taxon>
        <taxon>Vertebrata</taxon>
        <taxon>Euteleostomi</taxon>
        <taxon>Mammalia</taxon>
        <taxon>Eutheria</taxon>
        <taxon>Euarchontoglires</taxon>
        <taxon>Primates</taxon>
        <taxon>Haplorrhini</taxon>
        <taxon>Catarrhini</taxon>
        <taxon>Hominidae</taxon>
        <taxon>Pan</taxon>
    </lineage>
</organism>
<dbReference type="SMART" id="SM00133">
    <property type="entry name" value="S_TK_X"/>
    <property type="match status" value="1"/>
</dbReference>
<dbReference type="PROSITE" id="PS00107">
    <property type="entry name" value="PROTEIN_KINASE_ATP"/>
    <property type="match status" value="1"/>
</dbReference>
<protein>
    <recommendedName>
        <fullName evidence="9">G protein-coupled receptor kinase</fullName>
        <ecNumber evidence="9">2.7.11.-</ecNumber>
    </recommendedName>
</protein>
<evidence type="ECO:0000256" key="9">
    <source>
        <dbReference type="RuleBase" id="RU000308"/>
    </source>
</evidence>
<dbReference type="InterPro" id="IPR000719">
    <property type="entry name" value="Prot_kinase_dom"/>
</dbReference>
<dbReference type="STRING" id="9597.ENSPPAP00000008684"/>
<dbReference type="Proteomes" id="UP000240080">
    <property type="component" value="Chromosome 13"/>
</dbReference>
<evidence type="ECO:0000256" key="4">
    <source>
        <dbReference type="ARBA" id="ARBA00022741"/>
    </source>
</evidence>
<dbReference type="EC" id="2.7.11.-" evidence="9"/>
<feature type="active site" description="Proton acceptor" evidence="7">
    <location>
        <position position="255"/>
    </location>
</feature>
<dbReference type="SUPFAM" id="SSF56112">
    <property type="entry name" value="Protein kinase-like (PK-like)"/>
    <property type="match status" value="1"/>
</dbReference>
<evidence type="ECO:0000259" key="13">
    <source>
        <dbReference type="PROSITE" id="PS51285"/>
    </source>
</evidence>
<dbReference type="InterPro" id="IPR000239">
    <property type="entry name" value="GPCR_kinase"/>
</dbReference>
<reference evidence="14" key="3">
    <citation type="submission" date="2025-09" db="UniProtKB">
        <authorList>
            <consortium name="Ensembl"/>
        </authorList>
    </citation>
    <scope>IDENTIFICATION</scope>
</reference>
<dbReference type="PROSITE" id="PS50132">
    <property type="entry name" value="RGS"/>
    <property type="match status" value="1"/>
</dbReference>
<dbReference type="InterPro" id="IPR011009">
    <property type="entry name" value="Kinase-like_dom_sf"/>
</dbReference>
<dbReference type="GO" id="GO:0005737">
    <property type="term" value="C:cytoplasm"/>
    <property type="evidence" value="ECO:0007669"/>
    <property type="project" value="TreeGrafter"/>
</dbReference>
<accession>A0A2R8ZUP1</accession>
<evidence type="ECO:0000313" key="14">
    <source>
        <dbReference type="Ensembl" id="ENSPPAP00000008684.1"/>
    </source>
</evidence>
<comment type="similarity">
    <text evidence="1 9">Belongs to the protein kinase superfamily. AGC Ser/Thr protein kinase family. GPRK subfamily.</text>
</comment>
<sequence>MELGNIVADTVLLKAREGGGGNRKGKSKKWRQMLQFPHISQCEELRLSLERDYHSLCERQPIGRPPRQLATNCTQRLEQGPCKELSQELTRVTHGYLSMAPFADYLNSIYFNRFLQWKWLERQPVTKNTFRQYRVLGKGGFGEVCACQVRATGKMYAFKKLEKKRIKKQKGEAMALNEKQILEKVNSRFIVSLAYTCETKEALCLVLTLMNGGDLNFHICHMGRAGFPEAQAVFYVPRSACGLEDLHRERRVYRDLKPGTSRWMTTATSSSPTWDWLCTCPREMIAGQLPFQQRKKKIKREEVERLVKEDPEEYSERFSPQACSLRSQLLCKDPAERLGCRGGSAREVKEHPLLKKLNFRRVGAGMLEPPFKPDPRAICCKDVLDIEQFSRVKGVELEPTDQDFYQKFATGSVPIPWQNGMVETECFQELNVFGLDGSVPPDLDWKGQPPRLFSRQRIAVETAVTARKSSLPASSPQPEAPTGSWR</sequence>
<dbReference type="InterPro" id="IPR044926">
    <property type="entry name" value="RGS_subdomain_2"/>
</dbReference>
<dbReference type="PROSITE" id="PS51285">
    <property type="entry name" value="AGC_KINASE_CTER"/>
    <property type="match status" value="1"/>
</dbReference>
<dbReference type="EMBL" id="AJFE02118981">
    <property type="status" value="NOT_ANNOTATED_CDS"/>
    <property type="molecule type" value="Genomic_DNA"/>
</dbReference>
<dbReference type="PANTHER" id="PTHR24355:SF15">
    <property type="entry name" value="G PROTEIN-COUPLED RECEPTOR KINASE 6"/>
    <property type="match status" value="1"/>
</dbReference>
<dbReference type="Gene3D" id="1.10.167.10">
    <property type="entry name" value="Regulator of G-protein Signalling 4, domain 2"/>
    <property type="match status" value="2"/>
</dbReference>
<feature type="domain" description="RGS" evidence="12">
    <location>
        <begin position="66"/>
        <end position="115"/>
    </location>
</feature>
<dbReference type="InterPro" id="IPR016137">
    <property type="entry name" value="RGS"/>
</dbReference>
<evidence type="ECO:0000256" key="10">
    <source>
        <dbReference type="SAM" id="MobiDB-lite"/>
    </source>
</evidence>
<dbReference type="SUPFAM" id="SSF48097">
    <property type="entry name" value="Regulator of G-protein signaling, RGS"/>
    <property type="match status" value="1"/>
</dbReference>
<evidence type="ECO:0000256" key="2">
    <source>
        <dbReference type="ARBA" id="ARBA00022527"/>
    </source>
</evidence>
<dbReference type="AlphaFoldDB" id="A0A2R8ZUP1"/>